<gene>
    <name evidence="3" type="ORF">E2C01_018288</name>
</gene>
<comment type="caution">
    <text evidence="3">The sequence shown here is derived from an EMBL/GenBank/DDBJ whole genome shotgun (WGS) entry which is preliminary data.</text>
</comment>
<protein>
    <recommendedName>
        <fullName evidence="5">Secreted protein</fullName>
    </recommendedName>
</protein>
<feature type="region of interest" description="Disordered" evidence="1">
    <location>
        <begin position="33"/>
        <end position="89"/>
    </location>
</feature>
<feature type="compositionally biased region" description="Polar residues" evidence="1">
    <location>
        <begin position="47"/>
        <end position="57"/>
    </location>
</feature>
<evidence type="ECO:0000313" key="4">
    <source>
        <dbReference type="Proteomes" id="UP000324222"/>
    </source>
</evidence>
<feature type="compositionally biased region" description="Polar residues" evidence="1">
    <location>
        <begin position="75"/>
        <end position="89"/>
    </location>
</feature>
<evidence type="ECO:0000313" key="3">
    <source>
        <dbReference type="EMBL" id="MPC25185.1"/>
    </source>
</evidence>
<keyword evidence="2" id="KW-0732">Signal</keyword>
<evidence type="ECO:0000256" key="1">
    <source>
        <dbReference type="SAM" id="MobiDB-lite"/>
    </source>
</evidence>
<dbReference type="Proteomes" id="UP000324222">
    <property type="component" value="Unassembled WGS sequence"/>
</dbReference>
<name>A0A5B7DV42_PORTR</name>
<evidence type="ECO:0000256" key="2">
    <source>
        <dbReference type="SAM" id="SignalP"/>
    </source>
</evidence>
<dbReference type="EMBL" id="VSRR010001427">
    <property type="protein sequence ID" value="MPC25185.1"/>
    <property type="molecule type" value="Genomic_DNA"/>
</dbReference>
<feature type="compositionally biased region" description="Pro residues" evidence="1">
    <location>
        <begin position="36"/>
        <end position="46"/>
    </location>
</feature>
<proteinExistence type="predicted"/>
<dbReference type="AlphaFoldDB" id="A0A5B7DV42"/>
<sequence>MDRCYGHRLTCLAMSLLLESSMTLHGTLMAAHHPATPLPKTHPQPAPNTTTHSQAASNLLIFRVRHPRSSRPSSTQASTHLTHTPHMTT</sequence>
<organism evidence="3 4">
    <name type="scientific">Portunus trituberculatus</name>
    <name type="common">Swimming crab</name>
    <name type="synonym">Neptunus trituberculatus</name>
    <dbReference type="NCBI Taxonomy" id="210409"/>
    <lineage>
        <taxon>Eukaryota</taxon>
        <taxon>Metazoa</taxon>
        <taxon>Ecdysozoa</taxon>
        <taxon>Arthropoda</taxon>
        <taxon>Crustacea</taxon>
        <taxon>Multicrustacea</taxon>
        <taxon>Malacostraca</taxon>
        <taxon>Eumalacostraca</taxon>
        <taxon>Eucarida</taxon>
        <taxon>Decapoda</taxon>
        <taxon>Pleocyemata</taxon>
        <taxon>Brachyura</taxon>
        <taxon>Eubrachyura</taxon>
        <taxon>Portunoidea</taxon>
        <taxon>Portunidae</taxon>
        <taxon>Portuninae</taxon>
        <taxon>Portunus</taxon>
    </lineage>
</organism>
<feature type="chain" id="PRO_5023094491" description="Secreted protein" evidence="2">
    <location>
        <begin position="27"/>
        <end position="89"/>
    </location>
</feature>
<reference evidence="3 4" key="1">
    <citation type="submission" date="2019-05" db="EMBL/GenBank/DDBJ databases">
        <title>Another draft genome of Portunus trituberculatus and its Hox gene families provides insights of decapod evolution.</title>
        <authorList>
            <person name="Jeong J.-H."/>
            <person name="Song I."/>
            <person name="Kim S."/>
            <person name="Choi T."/>
            <person name="Kim D."/>
            <person name="Ryu S."/>
            <person name="Kim W."/>
        </authorList>
    </citation>
    <scope>NUCLEOTIDE SEQUENCE [LARGE SCALE GENOMIC DNA]</scope>
    <source>
        <tissue evidence="3">Muscle</tissue>
    </source>
</reference>
<evidence type="ECO:0008006" key="5">
    <source>
        <dbReference type="Google" id="ProtNLM"/>
    </source>
</evidence>
<feature type="signal peptide" evidence="2">
    <location>
        <begin position="1"/>
        <end position="26"/>
    </location>
</feature>
<keyword evidence="4" id="KW-1185">Reference proteome</keyword>
<accession>A0A5B7DV42</accession>